<name>A0A1Y2AVP0_9FUNG</name>
<dbReference type="Pfam" id="PF00240">
    <property type="entry name" value="ubiquitin"/>
    <property type="match status" value="1"/>
</dbReference>
<dbReference type="STRING" id="1754190.A0A1Y2AVP0"/>
<proteinExistence type="predicted"/>
<dbReference type="PROSITE" id="PS50053">
    <property type="entry name" value="UBIQUITIN_2"/>
    <property type="match status" value="1"/>
</dbReference>
<comment type="caution">
    <text evidence="3">The sequence shown here is derived from an EMBL/GenBank/DDBJ whole genome shotgun (WGS) entry which is preliminary data.</text>
</comment>
<evidence type="ECO:0000259" key="2">
    <source>
        <dbReference type="PROSITE" id="PS50053"/>
    </source>
</evidence>
<dbReference type="EMBL" id="MCOG01000200">
    <property type="protein sequence ID" value="ORY26651.1"/>
    <property type="molecule type" value="Genomic_DNA"/>
</dbReference>
<dbReference type="SUPFAM" id="SSF54236">
    <property type="entry name" value="Ubiquitin-like"/>
    <property type="match status" value="1"/>
</dbReference>
<keyword evidence="1" id="KW-0175">Coiled coil</keyword>
<keyword evidence="4" id="KW-1185">Reference proteome</keyword>
<evidence type="ECO:0000256" key="1">
    <source>
        <dbReference type="SAM" id="Coils"/>
    </source>
</evidence>
<evidence type="ECO:0000313" key="4">
    <source>
        <dbReference type="Proteomes" id="UP000193920"/>
    </source>
</evidence>
<gene>
    <name evidence="3" type="ORF">LY90DRAFT_513719</name>
</gene>
<sequence>MISIMRNNKLNYFITIFWKYKPYELKFGDENEINNAVVGRVKNIFANKFKIPEDSLKLTYKKVVLEDDKKLINYGIKNAATIDMEYVKPKQLKNGESNKKQASISNLENYSKNDSISQQHQLNKKYNQTQLEGYSNNNNFTTSFSNHKNDSNILRNQCFQNDKANKHEYKENHDNNNYKNERQPKTINIKNHKLNNIPISKTLNEYNTNIPQHNDNSSINNSISQNSISNGTELSREEILKIQRIEDQRIGNQRIENQRIENQRIENQRIENQRIESQRIENQRIENQRIENQRRENQMKELEMKEKQKIENQRIKNQRIKNQRIENQRIENQRIENQRIEEKEKILIGLDNLNNKIFRKIIPKIKWYKEKVENYSNDTDQVELNKYYKIITQFLVQWLNVIESNIETDDINIKEEYVFTITLIKKLLNKLDDIKKNYLKKQKIIFLHNLIIYHYI</sequence>
<dbReference type="CDD" id="cd17039">
    <property type="entry name" value="Ubl_ubiquitin_like"/>
    <property type="match status" value="1"/>
</dbReference>
<reference evidence="3 4" key="1">
    <citation type="submission" date="2016-08" db="EMBL/GenBank/DDBJ databases">
        <title>A Parts List for Fungal Cellulosomes Revealed by Comparative Genomics.</title>
        <authorList>
            <consortium name="DOE Joint Genome Institute"/>
            <person name="Haitjema C.H."/>
            <person name="Gilmore S.P."/>
            <person name="Henske J.K."/>
            <person name="Solomon K.V."/>
            <person name="De Groot R."/>
            <person name="Kuo A."/>
            <person name="Mondo S.J."/>
            <person name="Salamov A.A."/>
            <person name="Labutti K."/>
            <person name="Zhao Z."/>
            <person name="Chiniquy J."/>
            <person name="Barry K."/>
            <person name="Brewer H.M."/>
            <person name="Purvine S.O."/>
            <person name="Wright A.T."/>
            <person name="Boxma B."/>
            <person name="Van Alen T."/>
            <person name="Hackstein J.H."/>
            <person name="Baker S.E."/>
            <person name="Grigoriev I.V."/>
            <person name="O'Malley M.A."/>
        </authorList>
    </citation>
    <scope>NUCLEOTIDE SEQUENCE [LARGE SCALE GENOMIC DNA]</scope>
    <source>
        <strain evidence="3 4">G1</strain>
    </source>
</reference>
<organism evidence="3 4">
    <name type="scientific">Neocallimastix californiae</name>
    <dbReference type="NCBI Taxonomy" id="1754190"/>
    <lineage>
        <taxon>Eukaryota</taxon>
        <taxon>Fungi</taxon>
        <taxon>Fungi incertae sedis</taxon>
        <taxon>Chytridiomycota</taxon>
        <taxon>Chytridiomycota incertae sedis</taxon>
        <taxon>Neocallimastigomycetes</taxon>
        <taxon>Neocallimastigales</taxon>
        <taxon>Neocallimastigaceae</taxon>
        <taxon>Neocallimastix</taxon>
    </lineage>
</organism>
<feature type="coiled-coil region" evidence="1">
    <location>
        <begin position="253"/>
        <end position="345"/>
    </location>
</feature>
<dbReference type="AlphaFoldDB" id="A0A1Y2AVP0"/>
<dbReference type="InterPro" id="IPR029071">
    <property type="entry name" value="Ubiquitin-like_domsf"/>
</dbReference>
<feature type="domain" description="Ubiquitin-like" evidence="2">
    <location>
        <begin position="38"/>
        <end position="84"/>
    </location>
</feature>
<dbReference type="Gene3D" id="3.10.20.90">
    <property type="entry name" value="Phosphatidylinositol 3-kinase Catalytic Subunit, Chain A, domain 1"/>
    <property type="match status" value="1"/>
</dbReference>
<protein>
    <recommendedName>
        <fullName evidence="2">Ubiquitin-like domain-containing protein</fullName>
    </recommendedName>
</protein>
<accession>A0A1Y2AVP0</accession>
<dbReference type="InterPro" id="IPR000626">
    <property type="entry name" value="Ubiquitin-like_dom"/>
</dbReference>
<dbReference type="OrthoDB" id="6070751at2759"/>
<dbReference type="Proteomes" id="UP000193920">
    <property type="component" value="Unassembled WGS sequence"/>
</dbReference>
<evidence type="ECO:0000313" key="3">
    <source>
        <dbReference type="EMBL" id="ORY26651.1"/>
    </source>
</evidence>